<reference evidence="2" key="1">
    <citation type="journal article" date="2015" name="Proc. Natl. Acad. Sci. U.S.A.">
        <title>Maternal transmission, sex ratio distortion, and mitochondria.</title>
        <authorList>
            <person name="Perlman S.J."/>
            <person name="Hodson C.N."/>
            <person name="Hamilton P.T."/>
            <person name="Opit G.P."/>
            <person name="Gowen B.E."/>
        </authorList>
    </citation>
    <scope>NUCLEOTIDE SEQUENCE</scope>
    <source>
        <strain evidence="2">Arizona</strain>
    </source>
</reference>
<protein>
    <submittedName>
        <fullName evidence="2">NADH dehydrogenase subunit 4L</fullName>
    </submittedName>
</protein>
<keyword evidence="2" id="KW-0496">Mitochondrion</keyword>
<feature type="transmembrane region" description="Helical" evidence="1">
    <location>
        <begin position="6"/>
        <end position="33"/>
    </location>
</feature>
<feature type="transmembrane region" description="Helical" evidence="1">
    <location>
        <begin position="45"/>
        <end position="67"/>
    </location>
</feature>
<gene>
    <name evidence="2" type="primary">ND4L</name>
</gene>
<geneLocation type="mitochondrion" evidence="2"/>
<name>A0A0F6RA74_9NEOP</name>
<keyword evidence="1" id="KW-1133">Transmembrane helix</keyword>
<proteinExistence type="predicted"/>
<dbReference type="EMBL" id="KP657699">
    <property type="protein sequence ID" value="AKE49638.1"/>
    <property type="molecule type" value="Genomic_DNA"/>
</dbReference>
<evidence type="ECO:0000256" key="1">
    <source>
        <dbReference type="SAM" id="Phobius"/>
    </source>
</evidence>
<organism evidence="2">
    <name type="scientific">Liposcelis nr. bostrychophila AZ</name>
    <dbReference type="NCBI Taxonomy" id="1643344"/>
    <lineage>
        <taxon>Eukaryota</taxon>
        <taxon>Metazoa</taxon>
        <taxon>Ecdysozoa</taxon>
        <taxon>Arthropoda</taxon>
        <taxon>Hexapoda</taxon>
        <taxon>Insecta</taxon>
        <taxon>Pterygota</taxon>
        <taxon>Neoptera</taxon>
        <taxon>Paraneoptera</taxon>
        <taxon>Psocodea</taxon>
        <taxon>Troctomorpha</taxon>
        <taxon>Liposcelidetae</taxon>
        <taxon>Liposcelididae</taxon>
        <taxon>Liposcelis</taxon>
    </lineage>
</organism>
<sequence>MIWMFILLFSLIFKLNILSIILNFEMIMIFIFISMYNMKSKILMLMLIFLIISEGVVGLVFCMKWAFIYCNLKISSNNLSKL</sequence>
<keyword evidence="1" id="KW-0472">Membrane</keyword>
<evidence type="ECO:0000313" key="2">
    <source>
        <dbReference type="EMBL" id="AKE49638.1"/>
    </source>
</evidence>
<accession>A0A0F6RA74</accession>
<dbReference type="AlphaFoldDB" id="A0A0F6RA74"/>
<keyword evidence="1" id="KW-0812">Transmembrane</keyword>